<evidence type="ECO:0000313" key="1">
    <source>
        <dbReference type="EMBL" id="WWP21138.1"/>
    </source>
</evidence>
<evidence type="ECO:0000313" key="2">
    <source>
        <dbReference type="Proteomes" id="UP001364764"/>
    </source>
</evidence>
<organism evidence="1 2">
    <name type="scientific">Paenibacillus amylolyticus</name>
    <dbReference type="NCBI Taxonomy" id="1451"/>
    <lineage>
        <taxon>Bacteria</taxon>
        <taxon>Bacillati</taxon>
        <taxon>Bacillota</taxon>
        <taxon>Bacilli</taxon>
        <taxon>Bacillales</taxon>
        <taxon>Paenibacillaceae</taxon>
        <taxon>Paenibacillus</taxon>
    </lineage>
</organism>
<gene>
    <name evidence="1" type="ORF">V6668_02800</name>
</gene>
<sequence>MHVIEFQGPDAKPVGSKAAGNPVAPISEMLEAKTLLVNNRPVLLATGPYVLATAHLMEQDALLWHEQSAGLYRWNQLHAVHVQDRMLEPSGLLLCRVQPNEGEKAETSGEKVTSNELRTRLLEFRVELCKAGLEQVRRHLSVRISGGQSTFQHQLVKGMVADILTTLYMAETLPEDRFLSANPGLPSVRVHAWIHQELDEAFRQIQRLGGGFGFLRHGVSAYTYAGQLVKNMLLPAKEEY</sequence>
<proteinExistence type="predicted"/>
<dbReference type="SUPFAM" id="SSF47203">
    <property type="entry name" value="Acyl-CoA dehydrogenase C-terminal domain-like"/>
    <property type="match status" value="1"/>
</dbReference>
<reference evidence="1 2" key="1">
    <citation type="submission" date="2024-02" db="EMBL/GenBank/DDBJ databases">
        <title>Complete sequences of two Paenibacillus sp. strains and one Lysinibacillus strain isolated from the environment on STAA medium highlight biotechnological potential.</title>
        <authorList>
            <person name="Attere S.A."/>
            <person name="Piche L.C."/>
            <person name="Intertaglia L."/>
            <person name="Lami R."/>
            <person name="Charette S.J."/>
            <person name="Vincent A.T."/>
        </authorList>
    </citation>
    <scope>NUCLEOTIDE SEQUENCE [LARGE SCALE GENOMIC DNA]</scope>
    <source>
        <strain evidence="1 2">Y5S-7</strain>
    </source>
</reference>
<dbReference type="AlphaFoldDB" id="A0ABD8AU92"/>
<dbReference type="RefSeq" id="WP_036672138.1">
    <property type="nucleotide sequence ID" value="NZ_CP145892.1"/>
</dbReference>
<name>A0ABD8AU92_PAEAM</name>
<dbReference type="GeneID" id="93474359"/>
<dbReference type="Proteomes" id="UP001364764">
    <property type="component" value="Chromosome"/>
</dbReference>
<accession>A0ABD8AU92</accession>
<dbReference type="InterPro" id="IPR036250">
    <property type="entry name" value="AcylCo_DH-like_C"/>
</dbReference>
<dbReference type="EMBL" id="CP145892">
    <property type="protein sequence ID" value="WWP21138.1"/>
    <property type="molecule type" value="Genomic_DNA"/>
</dbReference>
<protein>
    <submittedName>
        <fullName evidence="1">Uncharacterized protein</fullName>
    </submittedName>
</protein>